<accession>A0A964W243</accession>
<evidence type="ECO:0000313" key="2">
    <source>
        <dbReference type="EMBL" id="MVX63728.1"/>
    </source>
</evidence>
<reference evidence="2" key="1">
    <citation type="submission" date="2019-12" db="EMBL/GenBank/DDBJ databases">
        <title>Microbes associate with the intestines of laboratory mice.</title>
        <authorList>
            <person name="Navarre W."/>
            <person name="Wong E."/>
        </authorList>
    </citation>
    <scope>NUCLEOTIDE SEQUENCE</scope>
    <source>
        <strain evidence="2">NM79_F5</strain>
    </source>
</reference>
<evidence type="ECO:0000256" key="1">
    <source>
        <dbReference type="SAM" id="Phobius"/>
    </source>
</evidence>
<feature type="transmembrane region" description="Helical" evidence="1">
    <location>
        <begin position="157"/>
        <end position="175"/>
    </location>
</feature>
<keyword evidence="1" id="KW-1133">Transmembrane helix</keyword>
<comment type="caution">
    <text evidence="2">The sequence shown here is derived from an EMBL/GenBank/DDBJ whole genome shotgun (WGS) entry which is preliminary data.</text>
</comment>
<dbReference type="Proteomes" id="UP000656077">
    <property type="component" value="Unassembled WGS sequence"/>
</dbReference>
<feature type="transmembrane region" description="Helical" evidence="1">
    <location>
        <begin position="56"/>
        <end position="76"/>
    </location>
</feature>
<dbReference type="AlphaFoldDB" id="A0A964W243"/>
<feature type="transmembrane region" description="Helical" evidence="1">
    <location>
        <begin position="88"/>
        <end position="112"/>
    </location>
</feature>
<organism evidence="2 3">
    <name type="scientific">Clostridium chromiireducens</name>
    <dbReference type="NCBI Taxonomy" id="225345"/>
    <lineage>
        <taxon>Bacteria</taxon>
        <taxon>Bacillati</taxon>
        <taxon>Bacillota</taxon>
        <taxon>Clostridia</taxon>
        <taxon>Eubacteriales</taxon>
        <taxon>Clostridiaceae</taxon>
        <taxon>Clostridium</taxon>
    </lineage>
</organism>
<name>A0A964W243_9CLOT</name>
<feature type="transmembrane region" description="Helical" evidence="1">
    <location>
        <begin position="24"/>
        <end position="44"/>
    </location>
</feature>
<dbReference type="RefSeq" id="WP_160358823.1">
    <property type="nucleotide sequence ID" value="NZ_WSRQ01000010.1"/>
</dbReference>
<keyword evidence="1" id="KW-0472">Membrane</keyword>
<keyword evidence="1" id="KW-0812">Transmembrane</keyword>
<evidence type="ECO:0000313" key="3">
    <source>
        <dbReference type="Proteomes" id="UP000656077"/>
    </source>
</evidence>
<dbReference type="EMBL" id="WSRQ01000010">
    <property type="protein sequence ID" value="MVX63728.1"/>
    <property type="molecule type" value="Genomic_DNA"/>
</dbReference>
<gene>
    <name evidence="2" type="ORF">GKZ28_08465</name>
</gene>
<sequence length="229" mass="26095">MNFLFGAIILDCIANSNKETSENGASLLVSIGLFIYAIWQLPKIEQYILAASSNETALIGTLIAGFTILIPVYWLHLEKYKSIRHYSIWVSMSLRVMIYLDIFCGIAVMVIISNKIGQHPASYIFNIEKVVKYSQSAKVFLSFITSCGYIIIKILDFVSVVGLIPLIQVIFTMLIKKTIKLLLKEDNQSTNIAQTPVENQKELTIVNEKLNNLIEFDFNNRKYKNKHYN</sequence>
<proteinExistence type="predicted"/>
<protein>
    <submittedName>
        <fullName evidence="2">Uncharacterized protein</fullName>
    </submittedName>
</protein>